<dbReference type="InterPro" id="IPR035919">
    <property type="entry name" value="EAL_sf"/>
</dbReference>
<dbReference type="PANTHER" id="PTHR33121">
    <property type="entry name" value="CYCLIC DI-GMP PHOSPHODIESTERASE PDEF"/>
    <property type="match status" value="1"/>
</dbReference>
<evidence type="ECO:0000259" key="1">
    <source>
        <dbReference type="PROSITE" id="PS50883"/>
    </source>
</evidence>
<keyword evidence="3" id="KW-1185">Reference proteome</keyword>
<accession>A0A1N6KRM6</accession>
<dbReference type="AlphaFoldDB" id="A0A1N6KRM6"/>
<dbReference type="PROSITE" id="PS50883">
    <property type="entry name" value="EAL"/>
    <property type="match status" value="1"/>
</dbReference>
<dbReference type="SMART" id="SM00052">
    <property type="entry name" value="EAL"/>
    <property type="match status" value="1"/>
</dbReference>
<dbReference type="InterPro" id="IPR001633">
    <property type="entry name" value="EAL_dom"/>
</dbReference>
<organism evidence="2 3">
    <name type="scientific">Paraburkholderia phenazinium</name>
    <dbReference type="NCBI Taxonomy" id="60549"/>
    <lineage>
        <taxon>Bacteria</taxon>
        <taxon>Pseudomonadati</taxon>
        <taxon>Pseudomonadota</taxon>
        <taxon>Betaproteobacteria</taxon>
        <taxon>Burkholderiales</taxon>
        <taxon>Burkholderiaceae</taxon>
        <taxon>Paraburkholderia</taxon>
    </lineage>
</organism>
<evidence type="ECO:0000313" key="2">
    <source>
        <dbReference type="EMBL" id="SIO59175.1"/>
    </source>
</evidence>
<reference evidence="2 3" key="1">
    <citation type="submission" date="2016-11" db="EMBL/GenBank/DDBJ databases">
        <authorList>
            <person name="Jaros S."/>
            <person name="Januszkiewicz K."/>
            <person name="Wedrychowicz H."/>
        </authorList>
    </citation>
    <scope>NUCLEOTIDE SEQUENCE [LARGE SCALE GENOMIC DNA]</scope>
    <source>
        <strain evidence="2 3">GAS95</strain>
    </source>
</reference>
<dbReference type="Pfam" id="PF00563">
    <property type="entry name" value="EAL"/>
    <property type="match status" value="1"/>
</dbReference>
<name>A0A1N6KRM6_9BURK</name>
<gene>
    <name evidence="2" type="ORF">SAMN05444165_4421</name>
</gene>
<dbReference type="SUPFAM" id="SSF141868">
    <property type="entry name" value="EAL domain-like"/>
    <property type="match status" value="1"/>
</dbReference>
<dbReference type="OrthoDB" id="9813903at2"/>
<protein>
    <submittedName>
        <fullName evidence="2">EAL domain, c-di-GMP-specific phosphodiesterase class I (Or its enzymatically inactive variant)</fullName>
    </submittedName>
</protein>
<dbReference type="Proteomes" id="UP000185151">
    <property type="component" value="Unassembled WGS sequence"/>
</dbReference>
<dbReference type="CDD" id="cd01948">
    <property type="entry name" value="EAL"/>
    <property type="match status" value="1"/>
</dbReference>
<dbReference type="PANTHER" id="PTHR33121:SF70">
    <property type="entry name" value="SIGNALING PROTEIN YKOW"/>
    <property type="match status" value="1"/>
</dbReference>
<evidence type="ECO:0000313" key="3">
    <source>
        <dbReference type="Proteomes" id="UP000185151"/>
    </source>
</evidence>
<feature type="domain" description="EAL" evidence="1">
    <location>
        <begin position="36"/>
        <end position="285"/>
    </location>
</feature>
<proteinExistence type="predicted"/>
<sequence>MQANQIWNQPERQRNGVFAIAVLGEQKSQMTDGHIGDGLGDRISQGLHAGEFHVMFQGVYQVGTGRLSRAEAQVRWMHPQYGLLLPGVFMPQLEQSEVAYHMSVFVVERACHELSVCLGQGLEPCPVSIGVCPSVAMSEGFARDVREIAQSYGVAPNLLELELPESEDAARVLSVRSLTEGLRDLGVGMSYGEFGAGQASLAGLGTLHIDTVKLARELLAAVPGDPRSCKVVEGLLALFEALDVRVVVSGVETGEQAQWLRQWHGVLAQGSFYSRAVRTLGGLLG</sequence>
<dbReference type="Gene3D" id="3.20.20.450">
    <property type="entry name" value="EAL domain"/>
    <property type="match status" value="1"/>
</dbReference>
<dbReference type="InterPro" id="IPR050706">
    <property type="entry name" value="Cyclic-di-GMP_PDE-like"/>
</dbReference>
<dbReference type="EMBL" id="FSRU01000002">
    <property type="protein sequence ID" value="SIO59175.1"/>
    <property type="molecule type" value="Genomic_DNA"/>
</dbReference>
<dbReference type="GO" id="GO:0071111">
    <property type="term" value="F:cyclic-guanylate-specific phosphodiesterase activity"/>
    <property type="evidence" value="ECO:0007669"/>
    <property type="project" value="InterPro"/>
</dbReference>